<evidence type="ECO:0000313" key="4">
    <source>
        <dbReference type="Proteomes" id="UP000095192"/>
    </source>
</evidence>
<evidence type="ECO:0000313" key="3">
    <source>
        <dbReference type="EMBL" id="OEH76882.1"/>
    </source>
</evidence>
<dbReference type="Proteomes" id="UP000095192">
    <property type="component" value="Unassembled WGS sequence"/>
</dbReference>
<feature type="region of interest" description="Disordered" evidence="1">
    <location>
        <begin position="1136"/>
        <end position="1175"/>
    </location>
</feature>
<feature type="region of interest" description="Disordered" evidence="1">
    <location>
        <begin position="1191"/>
        <end position="1210"/>
    </location>
</feature>
<feature type="region of interest" description="Disordered" evidence="1">
    <location>
        <begin position="793"/>
        <end position="828"/>
    </location>
</feature>
<comment type="caution">
    <text evidence="3">The sequence shown here is derived from an EMBL/GenBank/DDBJ whole genome shotgun (WGS) entry which is preliminary data.</text>
</comment>
<feature type="compositionally biased region" description="Low complexity" evidence="1">
    <location>
        <begin position="795"/>
        <end position="828"/>
    </location>
</feature>
<reference evidence="3 4" key="1">
    <citation type="journal article" date="2016" name="BMC Genomics">
        <title>Comparative genomics reveals Cyclospora cayetanensis possesses coccidia-like metabolism and invasion components but unique surface antigens.</title>
        <authorList>
            <person name="Liu S."/>
            <person name="Wang L."/>
            <person name="Zheng H."/>
            <person name="Xu Z."/>
            <person name="Roellig D.M."/>
            <person name="Li N."/>
            <person name="Frace M.A."/>
            <person name="Tang K."/>
            <person name="Arrowood M.J."/>
            <person name="Moss D.M."/>
            <person name="Zhang L."/>
            <person name="Feng Y."/>
            <person name="Xiao L."/>
        </authorList>
    </citation>
    <scope>NUCLEOTIDE SEQUENCE [LARGE SCALE GENOMIC DNA]</scope>
    <source>
        <strain evidence="3 4">CHN_HEN01</strain>
    </source>
</reference>
<feature type="region of interest" description="Disordered" evidence="1">
    <location>
        <begin position="1043"/>
        <end position="1080"/>
    </location>
</feature>
<keyword evidence="4" id="KW-1185">Reference proteome</keyword>
<protein>
    <submittedName>
        <fullName evidence="3">Uncharacterized protein</fullName>
    </submittedName>
</protein>
<feature type="region of interest" description="Disordered" evidence="1">
    <location>
        <begin position="1321"/>
        <end position="1384"/>
    </location>
</feature>
<feature type="signal peptide" evidence="2">
    <location>
        <begin position="1"/>
        <end position="26"/>
    </location>
</feature>
<organism evidence="3 4">
    <name type="scientific">Cyclospora cayetanensis</name>
    <dbReference type="NCBI Taxonomy" id="88456"/>
    <lineage>
        <taxon>Eukaryota</taxon>
        <taxon>Sar</taxon>
        <taxon>Alveolata</taxon>
        <taxon>Apicomplexa</taxon>
        <taxon>Conoidasida</taxon>
        <taxon>Coccidia</taxon>
        <taxon>Eucoccidiorida</taxon>
        <taxon>Eimeriorina</taxon>
        <taxon>Eimeriidae</taxon>
        <taxon>Cyclospora</taxon>
    </lineage>
</organism>
<proteinExistence type="predicted"/>
<feature type="compositionally biased region" description="Basic residues" evidence="1">
    <location>
        <begin position="272"/>
        <end position="282"/>
    </location>
</feature>
<sequence length="1483" mass="155110">MCRIFLGVRLLDTLCLLFSPAPATSSTGALRLLSLLRCLTYLAAPQPLKHCICERHTHTQESPASGGALVPFACFAPASTNALGNTVRLPLMAPSVHGESAFFCFRQEQQQYPLHLAGVGQLMDGDEDERHHTRAPMGSMLEKDEGSSKGMRLAATEVEEMSELGMLLARDDADKDSDEVAVDAQQTVPSLAATCCWQLKGSRVERFGYDKASGTFRWSLLAPNLLLLQHLQQRQQQHSKARPLANKKEGRAHGQQKQQAEEHNITHASREQHHRHLGRHRQQQQQPSYHPHHTNKNSQRQQQAPPHHAVTAAAVAACTEEVIFAASAATVAYDWLQLMERCCYLGSPAAVYLHSSSYAVFPSTPLEGLPAWLFLAGWLSLAATRRQHKRLAAAAAPESQRQLHVQQAMLEQRDAQPVATWHSPTPPPLGDVGAAAGRANAAATASAATKAATGNQTYVSLRLLALHDVLLPEGYGVYCLVEYQSSVSFFSVYAGRSVAPTAAAAAGEANAGETGAGMSRQPQHQSLLHVPKQQHQQAGAVPSPSLFSKWFGRASAMPAPSFCRRLLLLLPPCCVNLPVFFPRPQEDLILHFIAAPLEEQQQQQHFPVSSTPEGRGGITQRALDGSLGASASLSGQSFLAAVSEAPATYKPEVFDIPQPFAHIALAPGEGAAADAGALAPLQLLGLQLKRLQRIHRRMAAAMQQLGCLFEFGSPAAALWMQRLQLVALLSAGGGSLRPLAMQLLSATASQCVSCTAAVQQQTKRGEERLLLSERASQSAAALYTSPGAALKMTTEAAPEAAEAAPEAAEAAPEAAEAAPEATEAAPEAAEAALEVEAGKEGVGRSGLIACHLIEAQSRTPTGDFKGSCFFPIAEGAAGEGQEPLQQQPQSEAEAAAAGFVVELSKRTDASGWTYGDSLKGPWLAKEAPSTDVRRRTANQLAITSRRGYNQQHSGAAIAAAPSRGSATLGEFNEDLRRAATAAERCETEGALSSMSNDETAAADRAHTEKQGIATPTNSTAAVFGGASAADDVAAATKDDVPATVDSASAAENDASAAENDAASAADDPADVAANDTIPADGNTCDAADTAAAAGDGIGAPSEHMVTVHECSSAAATCTATAAGDDIAAPADGRFTASDATDATEDGKGAADETPDDAAETSAAAEGNAATAANGNASTAAGDTAAAAPTSTLTAAAAARENSSQADDSTHVLADDSAPLTAGADKTAAPHAHAGEAPCKAKEHNKTTALTQTASTAAAVADRLVDAGESACQSNSTAAHTLREQVNVALHALSFSAASDVAAATGGAVSAGHAPAEKAASVPSSFENAGGSGSPHAASFSVRAADASDVTPPAVGSVQQVHHNHPTAPLPPCEDEGREQRQERAPEEDLVQFLHPLQRISPTSAAAIVLQQEQQLLSPQQLQDQEIERDVCRLHRAEEKLWLHHQSRQQQQRWSWQNLLHLRLHPEAPLGVIHIAVSEPSSPQ</sequence>
<feature type="compositionally biased region" description="Low complexity" evidence="1">
    <location>
        <begin position="1159"/>
        <end position="1175"/>
    </location>
</feature>
<feature type="chain" id="PRO_5008914064" evidence="2">
    <location>
        <begin position="27"/>
        <end position="1483"/>
    </location>
</feature>
<feature type="region of interest" description="Disordered" evidence="1">
    <location>
        <begin position="232"/>
        <end position="308"/>
    </location>
</feature>
<accession>A0A1D3D0B6</accession>
<evidence type="ECO:0000256" key="1">
    <source>
        <dbReference type="SAM" id="MobiDB-lite"/>
    </source>
</evidence>
<feature type="region of interest" description="Disordered" evidence="1">
    <location>
        <begin position="1220"/>
        <end position="1247"/>
    </location>
</feature>
<gene>
    <name evidence="3" type="ORF">cyc_04479</name>
</gene>
<dbReference type="VEuPathDB" id="ToxoDB:LOC113147249"/>
<feature type="region of interest" description="Disordered" evidence="1">
    <location>
        <begin position="979"/>
        <end position="1016"/>
    </location>
</feature>
<feature type="region of interest" description="Disordered" evidence="1">
    <location>
        <begin position="512"/>
        <end position="535"/>
    </location>
</feature>
<feature type="compositionally biased region" description="Basic and acidic residues" evidence="1">
    <location>
        <begin position="259"/>
        <end position="271"/>
    </location>
</feature>
<name>A0A1D3D0B6_9EIME</name>
<dbReference type="VEuPathDB" id="ToxoDB:cyc_04479"/>
<dbReference type="EMBL" id="JROU02001292">
    <property type="protein sequence ID" value="OEH76882.1"/>
    <property type="molecule type" value="Genomic_DNA"/>
</dbReference>
<dbReference type="InParanoid" id="A0A1D3D0B6"/>
<evidence type="ECO:0000256" key="2">
    <source>
        <dbReference type="SAM" id="SignalP"/>
    </source>
</evidence>
<keyword evidence="2" id="KW-0732">Signal</keyword>